<dbReference type="PROSITE" id="PS50851">
    <property type="entry name" value="CHEW"/>
    <property type="match status" value="1"/>
</dbReference>
<sequence>MSSDKQNLLQRDRLAAIQQLRERMVSATSMQAATGMPGTESAPTVVGEQYLVFSIENFEFAVKAGQVQGVERLGELTPVPNVAAWVKGVMNLRGSIISVVDLRQFLELGVSSPTARTRLLSLQENDMVISFIVDSVSEMLPIPDTAILNGNMRQATLPHWAAPYAAGCALLSNRVLVLLDVARLLFSEKMQRYEAIG</sequence>
<evidence type="ECO:0000313" key="3">
    <source>
        <dbReference type="Proteomes" id="UP000654345"/>
    </source>
</evidence>
<organism evidence="2 3">
    <name type="scientific">Ktedonobacter robiniae</name>
    <dbReference type="NCBI Taxonomy" id="2778365"/>
    <lineage>
        <taxon>Bacteria</taxon>
        <taxon>Bacillati</taxon>
        <taxon>Chloroflexota</taxon>
        <taxon>Ktedonobacteria</taxon>
        <taxon>Ktedonobacterales</taxon>
        <taxon>Ktedonobacteraceae</taxon>
        <taxon>Ktedonobacter</taxon>
    </lineage>
</organism>
<evidence type="ECO:0000313" key="2">
    <source>
        <dbReference type="EMBL" id="GHO52109.1"/>
    </source>
</evidence>
<accession>A0ABQ3UHB7</accession>
<dbReference type="Gene3D" id="2.30.30.40">
    <property type="entry name" value="SH3 Domains"/>
    <property type="match status" value="1"/>
</dbReference>
<dbReference type="Gene3D" id="2.40.50.180">
    <property type="entry name" value="CheA-289, Domain 4"/>
    <property type="match status" value="1"/>
</dbReference>
<evidence type="ECO:0000259" key="1">
    <source>
        <dbReference type="PROSITE" id="PS50851"/>
    </source>
</evidence>
<name>A0ABQ3UHB7_9CHLR</name>
<comment type="caution">
    <text evidence="2">The sequence shown here is derived from an EMBL/GenBank/DDBJ whole genome shotgun (WGS) entry which is preliminary data.</text>
</comment>
<dbReference type="Pfam" id="PF01584">
    <property type="entry name" value="CheW"/>
    <property type="match status" value="1"/>
</dbReference>
<protein>
    <recommendedName>
        <fullName evidence="1">CheW-like domain-containing protein</fullName>
    </recommendedName>
</protein>
<dbReference type="SUPFAM" id="SSF50341">
    <property type="entry name" value="CheW-like"/>
    <property type="match status" value="1"/>
</dbReference>
<dbReference type="PANTHER" id="PTHR22617">
    <property type="entry name" value="CHEMOTAXIS SENSOR HISTIDINE KINASE-RELATED"/>
    <property type="match status" value="1"/>
</dbReference>
<dbReference type="InterPro" id="IPR002545">
    <property type="entry name" value="CheW-lke_dom"/>
</dbReference>
<gene>
    <name evidence="2" type="ORF">KSB_05840</name>
</gene>
<keyword evidence="3" id="KW-1185">Reference proteome</keyword>
<proteinExistence type="predicted"/>
<dbReference type="SMART" id="SM00260">
    <property type="entry name" value="CheW"/>
    <property type="match status" value="1"/>
</dbReference>
<dbReference type="PANTHER" id="PTHR22617:SF23">
    <property type="entry name" value="CHEMOTAXIS PROTEIN CHEW"/>
    <property type="match status" value="1"/>
</dbReference>
<dbReference type="InterPro" id="IPR036061">
    <property type="entry name" value="CheW-like_dom_sf"/>
</dbReference>
<reference evidence="2 3" key="1">
    <citation type="journal article" date="2021" name="Int. J. Syst. Evol. Microbiol.">
        <title>Reticulibacter mediterranei gen. nov., sp. nov., within the new family Reticulibacteraceae fam. nov., and Ktedonospora formicarum gen. nov., sp. nov., Ktedonobacter robiniae sp. nov., Dictyobacter formicarum sp. nov. and Dictyobacter arantiisoli sp. nov., belonging to the class Ktedonobacteria.</title>
        <authorList>
            <person name="Yabe S."/>
            <person name="Zheng Y."/>
            <person name="Wang C.M."/>
            <person name="Sakai Y."/>
            <person name="Abe K."/>
            <person name="Yokota A."/>
            <person name="Donadio S."/>
            <person name="Cavaletti L."/>
            <person name="Monciardini P."/>
        </authorList>
    </citation>
    <scope>NUCLEOTIDE SEQUENCE [LARGE SCALE GENOMIC DNA]</scope>
    <source>
        <strain evidence="2 3">SOSP1-30</strain>
    </source>
</reference>
<dbReference type="EMBL" id="BNJG01000001">
    <property type="protein sequence ID" value="GHO52109.1"/>
    <property type="molecule type" value="Genomic_DNA"/>
</dbReference>
<dbReference type="InterPro" id="IPR039315">
    <property type="entry name" value="CheW"/>
</dbReference>
<dbReference type="Proteomes" id="UP000654345">
    <property type="component" value="Unassembled WGS sequence"/>
</dbReference>
<dbReference type="RefSeq" id="WP_201369052.1">
    <property type="nucleotide sequence ID" value="NZ_BNJG01000001.1"/>
</dbReference>
<feature type="domain" description="CheW-like" evidence="1">
    <location>
        <begin position="47"/>
        <end position="190"/>
    </location>
</feature>